<keyword evidence="1" id="KW-0732">Signal</keyword>
<dbReference type="RefSeq" id="WP_354016168.1">
    <property type="nucleotide sequence ID" value="NZ_JBEPMU010000011.1"/>
</dbReference>
<comment type="caution">
    <text evidence="2">The sequence shown here is derived from an EMBL/GenBank/DDBJ whole genome shotgun (WGS) entry which is preliminary data.</text>
</comment>
<keyword evidence="3" id="KW-1185">Reference proteome</keyword>
<sequence length="150" mass="15788">MTTIKTRFISLAVACSFAALTLSACSSSQSSAQACQIMGTAGATLFSKMNSVIQKTSADPTNTLKTFEAAADEFRAATKSVTNSKAKEANDVMIKDLDAVISVLKDVDAAARSGNSPNDLHTMVIDQLQPKVTTFQDDWNSKVASACGAR</sequence>
<feature type="signal peptide" evidence="1">
    <location>
        <begin position="1"/>
        <end position="24"/>
    </location>
</feature>
<proteinExistence type="predicted"/>
<accession>A0ABV2K1Z1</accession>
<dbReference type="PROSITE" id="PS51257">
    <property type="entry name" value="PROKAR_LIPOPROTEIN"/>
    <property type="match status" value="1"/>
</dbReference>
<dbReference type="EMBL" id="JBEPMU010000011">
    <property type="protein sequence ID" value="MET3654842.1"/>
    <property type="molecule type" value="Genomic_DNA"/>
</dbReference>
<evidence type="ECO:0000256" key="1">
    <source>
        <dbReference type="SAM" id="SignalP"/>
    </source>
</evidence>
<dbReference type="Proteomes" id="UP001549184">
    <property type="component" value="Unassembled WGS sequence"/>
</dbReference>
<gene>
    <name evidence="2" type="ORF">ABIC75_004590</name>
</gene>
<evidence type="ECO:0000313" key="2">
    <source>
        <dbReference type="EMBL" id="MET3654842.1"/>
    </source>
</evidence>
<name>A0ABV2K1Z1_9GAMM</name>
<protein>
    <submittedName>
        <fullName evidence="2">ABC-type transporter MlaC component</fullName>
    </submittedName>
</protein>
<feature type="chain" id="PRO_5045729094" evidence="1">
    <location>
        <begin position="25"/>
        <end position="150"/>
    </location>
</feature>
<organism evidence="2 3">
    <name type="scientific">Dyella japonica</name>
    <dbReference type="NCBI Taxonomy" id="231455"/>
    <lineage>
        <taxon>Bacteria</taxon>
        <taxon>Pseudomonadati</taxon>
        <taxon>Pseudomonadota</taxon>
        <taxon>Gammaproteobacteria</taxon>
        <taxon>Lysobacterales</taxon>
        <taxon>Rhodanobacteraceae</taxon>
        <taxon>Dyella</taxon>
    </lineage>
</organism>
<reference evidence="2 3" key="1">
    <citation type="submission" date="2024-06" db="EMBL/GenBank/DDBJ databases">
        <title>Sorghum-associated microbial communities from plants grown in Nebraska, USA.</title>
        <authorList>
            <person name="Schachtman D."/>
        </authorList>
    </citation>
    <scope>NUCLEOTIDE SEQUENCE [LARGE SCALE GENOMIC DNA]</scope>
    <source>
        <strain evidence="2 3">1073</strain>
    </source>
</reference>
<evidence type="ECO:0000313" key="3">
    <source>
        <dbReference type="Proteomes" id="UP001549184"/>
    </source>
</evidence>